<dbReference type="EMBL" id="JAGFNK010000596">
    <property type="protein sequence ID" value="KAI9447233.1"/>
    <property type="molecule type" value="Genomic_DNA"/>
</dbReference>
<accession>A0ACC0TTL7</accession>
<proteinExistence type="predicted"/>
<reference evidence="1" key="1">
    <citation type="submission" date="2021-03" db="EMBL/GenBank/DDBJ databases">
        <title>Evolutionary priming and transition to the ectomycorrhizal habit in an iconic lineage of mushroom-forming fungi: is preadaptation a requirement?</title>
        <authorList>
            <consortium name="DOE Joint Genome Institute"/>
            <person name="Looney B.P."/>
            <person name="Miyauchi S."/>
            <person name="Morin E."/>
            <person name="Drula E."/>
            <person name="Courty P.E."/>
            <person name="Chicoki N."/>
            <person name="Fauchery L."/>
            <person name="Kohler A."/>
            <person name="Kuo A."/>
            <person name="LaButti K."/>
            <person name="Pangilinan J."/>
            <person name="Lipzen A."/>
            <person name="Riley R."/>
            <person name="Andreopoulos W."/>
            <person name="He G."/>
            <person name="Johnson J."/>
            <person name="Barry K.W."/>
            <person name="Grigoriev I.V."/>
            <person name="Nagy L."/>
            <person name="Hibbett D."/>
            <person name="Henrissat B."/>
            <person name="Matheny P.B."/>
            <person name="Labbe J."/>
            <person name="Martin A.F."/>
        </authorList>
    </citation>
    <scope>NUCLEOTIDE SEQUENCE</scope>
    <source>
        <strain evidence="1">BPL698</strain>
    </source>
</reference>
<evidence type="ECO:0000313" key="2">
    <source>
        <dbReference type="Proteomes" id="UP001207468"/>
    </source>
</evidence>
<comment type="caution">
    <text evidence="1">The sequence shown here is derived from an EMBL/GenBank/DDBJ whole genome shotgun (WGS) entry which is preliminary data.</text>
</comment>
<keyword evidence="2" id="KW-1185">Reference proteome</keyword>
<name>A0ACC0TTL7_9AGAM</name>
<organism evidence="1 2">
    <name type="scientific">Russula earlei</name>
    <dbReference type="NCBI Taxonomy" id="71964"/>
    <lineage>
        <taxon>Eukaryota</taxon>
        <taxon>Fungi</taxon>
        <taxon>Dikarya</taxon>
        <taxon>Basidiomycota</taxon>
        <taxon>Agaricomycotina</taxon>
        <taxon>Agaricomycetes</taxon>
        <taxon>Russulales</taxon>
        <taxon>Russulaceae</taxon>
        <taxon>Russula</taxon>
    </lineage>
</organism>
<protein>
    <submittedName>
        <fullName evidence="1">Uncharacterized protein</fullName>
    </submittedName>
</protein>
<gene>
    <name evidence="1" type="ORF">F5148DRAFT_1252153</name>
</gene>
<sequence>MFLPSTMSATRSKRTSSKILRKAQKFIPKVFLQNTQPHSQKIVLLELHVPTSLVRLYPQPPEFINTDSLADLAMTAGPPNSSDSTTCLLHGLLEDFLIYSRREKSQWLIDIAHDICDPLQKRGSLQVLDASGEGWINVNPTDPLIGSTYLYEIEAMISLSKISVRTGRSITSATSNATTMANQVRERDGKCWVTESEDPLTNSHMCPKRMGDHVLRIIYRDFVSTIPPPAPLSIYDDICGITLTPTLDHWFDTYELGLHRVGPDLYECHSFLPPGWPEGLQRTIVGAWRTPPSAFSLLHGHRARPPQPQHPRNPPPGLIRWHYLQCVLRKPMRMEGDSDDEGNDSNFDWPSADLDRGRAMQGAVEQQNDLQRSVAEWIIAAK</sequence>
<evidence type="ECO:0000313" key="1">
    <source>
        <dbReference type="EMBL" id="KAI9447233.1"/>
    </source>
</evidence>
<dbReference type="Proteomes" id="UP001207468">
    <property type="component" value="Unassembled WGS sequence"/>
</dbReference>